<dbReference type="GO" id="GO:0000027">
    <property type="term" value="P:ribosomal large subunit assembly"/>
    <property type="evidence" value="ECO:0007669"/>
    <property type="project" value="TreeGrafter"/>
</dbReference>
<evidence type="ECO:0000256" key="8">
    <source>
        <dbReference type="ARBA" id="ARBA00023242"/>
    </source>
</evidence>
<sequence>MKKTPEQSVHDLHFSLLSVQQHDENIRKNHSLNWTSTDTTKENVAKVIKVLDNFIPILLEGNTGMGKSATIIEAAHMANRKLIRFNMSSHITIDDLLGKVTFDPASCNAEFKFIDGPFTTAFEKGYWILFDELNLAQDIVLQAIESALDTHQLIIQTASSAKEPIRRYRMHKDFRLFATQNPNSGFFKGKREKLSGSFLSRFRPIVFNELPINEWKQIIQGFFLLHFNETIVKHLSDRLILIFDSSIREKLVNEQNYLTSPMETGSYALFTIRELFKWANLLIIYKQKIDWLEPNDNLSELLSFSAWCVYGARYRREGRKWIEKILTDHFQYTPTIRKIKPRIDAINNFILFDSDHFRCPLPINSFDIITDQAKLEWDRSFELAGLSSIDYDDNIWQKATALHSAIENEMLNIEFISCHGIYRVDLSWLWEWLTAAGKENVLSNNTKFAHLGLNMYQSRFRHKNIHEYILHLFKESFKISFNKESVSEPMSFTPEIPFVLTDRVLSTLKQVAFLQQIKQPLLLTGDEGCGKSELLLTLGWFNSKRVYQVNITPETEPSSLIGQLIPNDSNKQSDKKFIWEHGPVTHAYINGHWVLLDNLGTAEPSVVERLNPVLEQDSELVLTESGDITKQRKHEDYQLIATMTTPSSFQQQISINSFNNELSPALYNRFTIVHMEDIPWDSENDQMKEMKDELLQYAKCLLSDERTDAELEIAMDICIIILNHYKKNRSDFPKLTLRNFIRLFNSAYLLQVKSPDKFDFISSLWAAFLVTIVNQIKNDTIKTKLSDEVKFGLQKIATIVSEPKIEIKQDTEHVLTESRYVYANAILRAVVCGIPLLLEGPAAVGKTTLISFLAKSKKIKLERVNNTDTTTAQDYLGTFLPVGNQFEFQPGALYRAMKNGWWFLADEFNLADPSVMNLLFPLLEGKKSIIIPSTGKIISAKEGFHFFATQNDASYADRHRLPVSLRNRFVEIQFSDFSTPELTKIILERNMIDNITFNDHPFNQTTAQYLADFYHDVINDSYCRITIRDLIKWKHRHSVLSHREDDWHAVGISFLCTKHASNSLEEKRTIDTLNKIFRLDTNNISKFNITKVTTNRVRFQENRLHVDLSCINLTDQKDLLWISNENKNITPPLLFRMMLIRIAFAIKSQEPVLLVGPSSCKTQLVNTWAKLVGRTADLITVHLTGDTEAVDLIGQIHPYSFLDIIKQLPNMAQQILQRFQSLLLSRTNDLPQEDKDKLNSIKKNITDKLVTVVGEFTHAYLQEENERQKKEQAYQDINNINPQPKHLKTIYLTQPKLIGDSHKNIQPLQYSNLHPYVRSIPIEDQETNDEFEIFNRYVPEEIEETSNGSNLDARTTTTMTFSKNNDDGFSFGAISGAESLPILNSKQFDDGFTTDIDDKSNENMQESLSAVNQTSSANIACALAQLINKTTFPDNLINTIDSILSDFENLFHRSIFIAEAQDATLKDAYSKFKSIWEKLNRSDFDRTKPIFLFKDGPVTRAAKYGGILFLEDLNLPSQAAIERLNSMFESIPTFTLTEDITCNSEHQHEKIGQLNIQILSNLQIFASIHQEEEHQLAKVSPSTRSRFTVIRISSYNTDELKSLSKTELIQGGIDIDQVDLVVETMFSLLQEIEKITVTKINIHVLFRWLDFITNHQNSLLLEHRIILGARFFLFDSLSIDNQDNTYEQWCLKNPSLWISSPLQYRSIFQLPSPQHGAFILTSNNKSLPCPFEIDIRRKFIALRYTGVGYSCSNTDEIPSIEELTNRFYCAPTPTFLQQIARIFAATSAKTPLLLEGPPGIGKTQVVIQVCKLLNKECERINLSANTSLDHLIGCIIPRYINGQRTFEWQDGTVLQALKAGHWILFDELNLASSEVLEGLAPLFYRSAHKFHVRTTDETYSMTKTRIFATMNPTKMVGGSRKQLPRSIQNLFTIVRLEDYNEPELRIILNNLFREEFGKKTIDVSELDRLFKLHFALKREIQQGHLGTTGGPFELNLRDLTKFRDVFCSSIQNQLTHYRYVRRDDDSKIEEREKTALSIRKFAQVVYACRFHGYKDFLKACDLINGHFKIDNSTLKQCEMDCTIDDSVPDVTRIGSIYIKTGTEESNQSNRSALIHTKQTMEQLELLAAACQSKRTILLEGDICSRKTSLVMELARVTRHRLVIIPMHENFDTSDLIGSWMPITTCGSVNNTVYEHINKLFNRIYRCLFVHCMPFFSDDENKRIFSRMKNVHHISANEMNEFKIQRQNSLQYEIESVQEMLQILNDVNKMTHIPSTVKTEISCFIRQVEFFKTKLNYFLLKQSTVNDQNNGISFIFVESEFVQAIRHGSWVLLDNVNSAPSEVLERLNSLTEDQPMISLYENSKGQKLTIENGGIHPNFRLFTTANLNRIYSNKLSPAFLNRVIHIWLPTMDDHLTMTDKKTLMNHDLYKLISTRFANIGVAQPLTHLLLLTHCKVKQGIKDKTLIYSTDFEVTYRLLDQSVQTILFLIHKRENPLKATIWTLIRSYGSSLSNKKQYELFIEQLRESLQVSLQLFNDPTVVTNHLTQNKQVDKMELIRDHCIELEYFLTNIIYVIIKIVINNEHVQKLFDYFLDKFLLRMKTSDRKILDIKQKLSASNANLSKDDLKKCLDELEQGRYVECPIQITNYNTVTSNMLELIGEAEKLKVIVKNLRQLLNEFIQETSFNDANKRQIFLQHVIGITEIFVQFFSLSSLFTLFNSSTTQLNTLISNLIQYLQPILVFKTILNAYEIFQNTTFDDARQQFRICVKDYFGIGLYFAFEYAQQPPIPLARQQCNLLIADMLPKDVSDRNNKYRPIVFYHLLTEWIGLQWTFETTYLKTNVRETLNKDICLTLDFIIRCEEVYCCSEIIKTICSILEETRKSLPPLNDQIEQKLQQIATNIVQKEARIKELQENIHAISSSESDQTVRYDQLRTDYDNERKDLQRLNPQYQACKKYRDNLFNNARQAHRELIDKVQKLMKSDDYQYLYDHFEQFDIVQLNSLLQFLCRLRKNTPNDPLDIRTTLSSYFSHRTVTNVDDLLSNPLIHFICVFFFLRIKLTKSITYISIISDWSQLIQDHQIDTVYRSIKLKDQIFFFYPNRNIDNCCLFTIENTSSKMTFTLCSVKGNINTSKLQNNLFSKYISIEQKKFDFISMTDDNQKDFSFNCLLFLCINEYQSLRDFYEQMKTIYEDFKLQIRRFTNETKTRRVTSKYLCPKIIQFSQQLEKYDTSFDTWKSVQGLIQMIDSQQETFSTNFIDNTDRELNNLIQTLQPLNKNSLLSRCLLKLLTSHVMYSGNDIDLLEQIYQATPDVINFLQNFFSRTLLQVDLKDGYLTIEESISDKNMFEEVQKLIKEMLKKLDFPIQFMPNLDRFVLDIIPLFTEPMHSGDEQSSSSQSHSTDLEIQSIERCIKGLESLLVEAKDIVVQPYHIILRIENVLHELCSIDISKPIDDTHLTSLLKNEPILRQLLKDYSIATHRLSSPIAFSNNREKILSVHHDDLLFTMHNTDQSNYETIFKDMRCLINKSMEATSFTELSKLIKISTNQTFCHTWIQTLNLLDSSMNSSMTPNLKPLKDYLTNVSVDLLLELDRENLCVVDETLANKIVLEYAQFRSNILIEQANKVSNYAEMTHLTSNLIEWKKKTKLHFLNMFRTLDTIFKDLRLVQHNLKSYSILLPIIIRPEDLLCLLSPHESMSDIRIVSARYTSIDYFLSNSSNPLANQSIPSESFHVSSSSSKGLSSFMYNHDQSKALFNQTNQLHQNLIMKATSVSHKLVNLCLEPNVQTSFLMTVATSIYELFPIHIATSIALLILTDWSSTCLEVCQQEHRDELFLGLLSHDEQKKHLYAFETQINELTDSCRRIEVKLTYINDKRKDVEDNYYNAKILTSQTEAKNELNKLCKDEETFNAELNDKHRQIEQLNGNYRQQREAYQQRQIKTQETWLTEAREHFNETSKLVRELVLLICRMFQYKTDRAILISNDASYLLNLTLNLARHHFLDFEKIWKNSPTDSDWQNLESVTNRLISQNNTLIDHSKKLLKKDTIYLFINFYCSLVQIAVNSLENSLKNCAQYSQILTRTSVMTYAKDRKNLFCNLNLWIREQCQTFLNDVRSGKDENEIIRQVKTISAHVNQGLKKMTNSRGSEYDDDHMKRSLYEFRQFISNLLAIGYRHVQVQRGTSDDSFEQVLKSVSVRHNFDSHLPRAEHELLQLLKQYENQLETYSESLLYQLLHRTFHFNTNAFALVTSVDRSLKNVIDLNLPSACIITEVWRTFDTLVSRMQRNMTNGEYTILKQICNDFIQMSHTDEQLNDECLFLKDRMKLINNLFLHIEQLNVILPKTRINTKGFLLGLMEYWREAIRGILQGLIRSNNSIIHAELEKNQRSRKLISKLFDTSEKTSIYVVHIEEVFNMKDLIPINDEEQTIIFEKMQRIQIFVQLLISGLENFEEIALKISLESLTNGLFQSYAKIIESIFISSKSTLLTKSLAQLLRSNNEDIDIAFNILDDIRCFDRRVFRCQLDEINLELQQSIMELVVKDIKTIIDKTNQTEDKWFEGIHILLNDRENLRDSKKILKIFKLDKTLPVTDIVSDTFKNLLKYIRNDMYQSQFKSDQISRLPSQTNLRRLIQLSIRFGNRYELKRLQMDMFDEVKNVFQLKILQPEQGSPIRIINIIFTFTGTNQQEQTITLQLTEKSTEILLGINSSVDSVTIPSNSAIFGPDQRKWPTLIDSNEWILWNKLKVSVIQCSQQEDVFYIAKNVPSSDSISRSASTNQPNIDEELNRFETLLQGLGEYNEDLQRIKDSIHNKWMENVFTIIREIVQIANGSQSVEFERLSDVEYLTKVYQNLPKIDHLSMILKKLLNITRKNEFSPLELYDLSGDILSKSITSIWNEKMNTAYTAMVHLIQEVLNKTGVYVSQLCRVRTQMALSYAVTNKLSEDGFAETDFVAKLKDCDQLYCILQSNDTNKQVIADCKRIANEAERICQKTYQSTNNWTRVEELITDDNLLVDDNLTECFLESKLGQNVPIWCDKIINADRSIIIRCEPKQVLLDFGIAVNGTHQNTIRYIIVHNQLTSLIKVKIERQTHDDTKDAIFDLLIKEPVSIAAHSHREIGIQFKSPSIIGFFNENWMITIDNQTIEDFICLNAEIVEVDVDLETTKIDFGTILCECDTLEKTIQLKNHLPKQVHITAELRTPNPKIATLILPNKNFFLPPNSTYDFMLKLNTSNIEESFQATIYLFVGITKTRKVINVSACTRRPQLSIRRKTLNNFVKIDNEHQSVNFNFDDLYRGQQRQEILELKNIGEVGYFLQLLSNDLSPQPNHFWLDVGSIQQIETIICMSENDQNRNFVLEIRFLQTKYHPSIVRFICETTIAILDKLKSIRHEIKIFNTAEKDKQWDEHRECLIPIEIPLTLKNAGKASAVISLFEVLPSGDSRYSPLALDLRVEPNQLEISGRSEETVKIVYRPYDLRTLRCIILVKTNYKPYPQVDYNIIVNMPNLATQPRSVINIGLIKCGEINVKKDLLLMVNKGQYDVHFTVKTVAMNSSFVKKLSLKDSLSSSDENTTCIQPQHRRSFSIIVECENIDMSNSFIELGQIELESLSDLVMSIDGRLVNRTIQIFVYGQTKESVDVHIINERQRDSAWENLRLVSSSEFIRFYENSGTYLTYRSLASMTLAAWACRSTLLEELPKEHDKWVTCCTQLITHSKQNHLTFDDFSDHQRRKTIIDVLNTTLKNSLQKCHHIFYYHSIQPDNLFEKNDFLRLQLLSIINSARDIDEQYTMQSYIMLISYIYEKFSINDNACRQTFQLINQCIGKDPLIPKSMKIFIDYIREMTKNSINSNNIEQLIYKCISPQLDIYDLFDPNQSNFKWSLRYEFFSQSIKNILSSLLAQDHQILIDCYQNTSLSSREKVLLDIMKQADKKWSEFSVSDRARLFNELLFESFPMMSIFSNQSLEQQIQADKYFHALKIIFDHFNCSNEFSSIDELFKQTRENMINNIEKRLNIDRMEACILATNTSNLKQKRLNSPTTSENDMDGITKDFLCIIEKFVSLEANQWRQIKSYLPFIWKLLWQDNQKTTSIADIAMTIMTFNRKVDFKNKYWTQLRYAYKQHRDSNRSWKTMNDYLEQVTLIGSIQSSTTTLMRQVTDIIKKLTTANSKENVFQYGYELALIFMSENERENLNKKFDEIEVSLKRLNNDEHLTRLTMLKTIQPYVSETRQKLIQAYIDLVDIDDFFLNPDCSTTLSINHQHLLKKLDSIVESWLILSEESFSKTRDIFKSISSLLVSFYGLLISKENLFQQHICMTTLTVALARLAYLRLNSRFSSHENEQTRQKTQTILQTIQAYEAKPLESNRQQISTNVDDHCQSSSNLLLPPSLESQQDSLRPLGYSTPVLESMLNSVKEFLNNPQTRLIDFYKIESLQEQQTKLINFYKIQS</sequence>
<dbReference type="PANTHER" id="PTHR48103">
    <property type="entry name" value="MIDASIN-RELATED"/>
    <property type="match status" value="1"/>
</dbReference>
<dbReference type="GO" id="GO:0030687">
    <property type="term" value="C:preribosome, large subunit precursor"/>
    <property type="evidence" value="ECO:0007669"/>
    <property type="project" value="TreeGrafter"/>
</dbReference>
<feature type="domain" description="AAA+ ATPase" evidence="10">
    <location>
        <begin position="53"/>
        <end position="213"/>
    </location>
</feature>
<organism evidence="11 13">
    <name type="scientific">Rotaria sordida</name>
    <dbReference type="NCBI Taxonomy" id="392033"/>
    <lineage>
        <taxon>Eukaryota</taxon>
        <taxon>Metazoa</taxon>
        <taxon>Spiralia</taxon>
        <taxon>Gnathifera</taxon>
        <taxon>Rotifera</taxon>
        <taxon>Eurotatoria</taxon>
        <taxon>Bdelloidea</taxon>
        <taxon>Philodinida</taxon>
        <taxon>Philodinidae</taxon>
        <taxon>Rotaria</taxon>
    </lineage>
</organism>
<dbReference type="EMBL" id="CAJNOT010003157">
    <property type="protein sequence ID" value="CAF1367770.1"/>
    <property type="molecule type" value="Genomic_DNA"/>
</dbReference>
<comment type="similarity">
    <text evidence="3">Belongs to the midasin family.</text>
</comment>
<evidence type="ECO:0000256" key="2">
    <source>
        <dbReference type="ARBA" id="ARBA00004642"/>
    </source>
</evidence>
<protein>
    <recommendedName>
        <fullName evidence="4">Midasin</fullName>
    </recommendedName>
</protein>
<dbReference type="GO" id="GO:0005730">
    <property type="term" value="C:nucleolus"/>
    <property type="evidence" value="ECO:0007669"/>
    <property type="project" value="UniProtKB-SubCell"/>
</dbReference>
<gene>
    <name evidence="12" type="ORF">JBS370_LOCUS22222</name>
    <name evidence="11" type="ORF">ZHD862_LOCUS31426</name>
</gene>
<evidence type="ECO:0000256" key="5">
    <source>
        <dbReference type="ARBA" id="ARBA00022741"/>
    </source>
</evidence>
<feature type="domain" description="AAA+ ATPase" evidence="10">
    <location>
        <begin position="1788"/>
        <end position="1962"/>
    </location>
</feature>
<feature type="coiled-coil region" evidence="9">
    <location>
        <begin position="2887"/>
        <end position="2921"/>
    </location>
</feature>
<dbReference type="PANTHER" id="PTHR48103:SF2">
    <property type="entry name" value="MIDASIN"/>
    <property type="match status" value="1"/>
</dbReference>
<keyword evidence="7" id="KW-0143">Chaperone</keyword>
<feature type="domain" description="AAA+ ATPase" evidence="10">
    <location>
        <begin position="517"/>
        <end position="753"/>
    </location>
</feature>
<proteinExistence type="inferred from homology"/>
<reference evidence="11" key="1">
    <citation type="submission" date="2021-02" db="EMBL/GenBank/DDBJ databases">
        <authorList>
            <person name="Nowell W R."/>
        </authorList>
    </citation>
    <scope>NUCLEOTIDE SEQUENCE</scope>
</reference>
<name>A0A815IFU9_9BILA</name>
<feature type="coiled-coil region" evidence="9">
    <location>
        <begin position="3906"/>
        <end position="3933"/>
    </location>
</feature>
<keyword evidence="5" id="KW-0547">Nucleotide-binding</keyword>
<comment type="caution">
    <text evidence="11">The sequence shown here is derived from an EMBL/GenBank/DDBJ whole genome shotgun (WGS) entry which is preliminary data.</text>
</comment>
<evidence type="ECO:0000256" key="7">
    <source>
        <dbReference type="ARBA" id="ARBA00023186"/>
    </source>
</evidence>
<dbReference type="InterPro" id="IPR027417">
    <property type="entry name" value="P-loop_NTPase"/>
</dbReference>
<evidence type="ECO:0000256" key="4">
    <source>
        <dbReference type="ARBA" id="ARBA00017143"/>
    </source>
</evidence>
<evidence type="ECO:0000256" key="3">
    <source>
        <dbReference type="ARBA" id="ARBA00007188"/>
    </source>
</evidence>
<dbReference type="Proteomes" id="UP000663836">
    <property type="component" value="Unassembled WGS sequence"/>
</dbReference>
<evidence type="ECO:0000256" key="6">
    <source>
        <dbReference type="ARBA" id="ARBA00022840"/>
    </source>
</evidence>
<evidence type="ECO:0000313" key="13">
    <source>
        <dbReference type="Proteomes" id="UP000663864"/>
    </source>
</evidence>
<evidence type="ECO:0000313" key="12">
    <source>
        <dbReference type="EMBL" id="CAF3926600.1"/>
    </source>
</evidence>
<evidence type="ECO:0000256" key="9">
    <source>
        <dbReference type="SAM" id="Coils"/>
    </source>
</evidence>
<keyword evidence="8" id="KW-0539">Nucleus</keyword>
<dbReference type="Pfam" id="PF07728">
    <property type="entry name" value="AAA_5"/>
    <property type="match status" value="6"/>
</dbReference>
<dbReference type="SUPFAM" id="SSF52540">
    <property type="entry name" value="P-loop containing nucleoside triphosphate hydrolases"/>
    <property type="match status" value="6"/>
</dbReference>
<evidence type="ECO:0000256" key="1">
    <source>
        <dbReference type="ARBA" id="ARBA00004604"/>
    </source>
</evidence>
<dbReference type="InterPro" id="IPR003593">
    <property type="entry name" value="AAA+_ATPase"/>
</dbReference>
<comment type="subcellular location">
    <subcellularLocation>
        <location evidence="1">Nucleus</location>
        <location evidence="1">Nucleolus</location>
    </subcellularLocation>
    <subcellularLocation>
        <location evidence="2">Nucleus</location>
        <location evidence="2">Nucleoplasm</location>
    </subcellularLocation>
</comment>
<evidence type="ECO:0000259" key="10">
    <source>
        <dbReference type="SMART" id="SM00382"/>
    </source>
</evidence>
<dbReference type="EMBL" id="CAJOBD010003068">
    <property type="protein sequence ID" value="CAF3926600.1"/>
    <property type="molecule type" value="Genomic_DNA"/>
</dbReference>
<dbReference type="GO" id="GO:0005654">
    <property type="term" value="C:nucleoplasm"/>
    <property type="evidence" value="ECO:0007669"/>
    <property type="project" value="UniProtKB-SubCell"/>
</dbReference>
<dbReference type="InterPro" id="IPR011704">
    <property type="entry name" value="ATPase_dyneun-rel_AAA"/>
</dbReference>
<accession>A0A815IFU9</accession>
<dbReference type="Gene3D" id="3.40.50.300">
    <property type="entry name" value="P-loop containing nucleotide triphosphate hydrolases"/>
    <property type="match status" value="6"/>
</dbReference>
<dbReference type="SMART" id="SM00382">
    <property type="entry name" value="AAA"/>
    <property type="match status" value="3"/>
</dbReference>
<feature type="non-terminal residue" evidence="11">
    <location>
        <position position="1"/>
    </location>
</feature>
<dbReference type="FunFam" id="3.40.50.300:FF:000142">
    <property type="entry name" value="Midasin"/>
    <property type="match status" value="3"/>
</dbReference>
<dbReference type="Proteomes" id="UP000663864">
    <property type="component" value="Unassembled WGS sequence"/>
</dbReference>
<dbReference type="GO" id="GO:0016887">
    <property type="term" value="F:ATP hydrolysis activity"/>
    <property type="evidence" value="ECO:0007669"/>
    <property type="project" value="InterPro"/>
</dbReference>
<evidence type="ECO:0000313" key="11">
    <source>
        <dbReference type="EMBL" id="CAF1367770.1"/>
    </source>
</evidence>
<dbReference type="GO" id="GO:0000055">
    <property type="term" value="P:ribosomal large subunit export from nucleus"/>
    <property type="evidence" value="ECO:0007669"/>
    <property type="project" value="TreeGrafter"/>
</dbReference>
<keyword evidence="6" id="KW-0067">ATP-binding</keyword>
<dbReference type="GO" id="GO:0005524">
    <property type="term" value="F:ATP binding"/>
    <property type="evidence" value="ECO:0007669"/>
    <property type="project" value="UniProtKB-KW"/>
</dbReference>
<keyword evidence="9" id="KW-0175">Coiled coil</keyword>